<keyword evidence="2" id="KW-0378">Hydrolase</keyword>
<dbReference type="InterPro" id="IPR029058">
    <property type="entry name" value="AB_hydrolase_fold"/>
</dbReference>
<dbReference type="InterPro" id="IPR051044">
    <property type="entry name" value="MAG_DAG_Lipase"/>
</dbReference>
<feature type="domain" description="Serine aminopeptidase S33" evidence="1">
    <location>
        <begin position="43"/>
        <end position="271"/>
    </location>
</feature>
<dbReference type="InterPro" id="IPR000073">
    <property type="entry name" value="AB_hydrolase_1"/>
</dbReference>
<proteinExistence type="predicted"/>
<evidence type="ECO:0000259" key="1">
    <source>
        <dbReference type="Pfam" id="PF12146"/>
    </source>
</evidence>
<dbReference type="GO" id="GO:0016787">
    <property type="term" value="F:hydrolase activity"/>
    <property type="evidence" value="ECO:0007669"/>
    <property type="project" value="UniProtKB-KW"/>
</dbReference>
<protein>
    <submittedName>
        <fullName evidence="2">Alpha/beta hydrolase</fullName>
    </submittedName>
</protein>
<dbReference type="InterPro" id="IPR022742">
    <property type="entry name" value="Hydrolase_4"/>
</dbReference>
<dbReference type="AlphaFoldDB" id="A0A5D4SIS7"/>
<comment type="caution">
    <text evidence="2">The sequence shown here is derived from an EMBL/GenBank/DDBJ whole genome shotgun (WGS) entry which is preliminary data.</text>
</comment>
<name>A0A5D4SIS7_9BACI</name>
<dbReference type="PRINTS" id="PR00111">
    <property type="entry name" value="ABHYDROLASE"/>
</dbReference>
<sequence>MVTYDKQEYLNFYGLNKWWSIHTSEIITHHQHEIFIQTFLPKKNKGIVTIVHGYLDHSGALSKIIEMLVTDGYGVITFDLPGHGHSSGGRGDIKDFSEYVQVLHAVHSHMTQKGITHNSWSIMGHSTGAAIILTYLNKYKSSFDKVILVAPLIQPYLWSFSKFGVKLIGEKNIHLNRTFRKNSSDPEYLALVKKDPLQFTRLPVRWLQSLEQWNSSLSEQLSGSEKALFIIQGNKDTTVDWRYNLNFIFKKYPNSRCVLIDRGNHQLFNETAIIRDITFTHIKRYLSAIGDNKDRRD</sequence>
<dbReference type="RefSeq" id="WP_148989999.1">
    <property type="nucleotide sequence ID" value="NZ_VTEV01000011.1"/>
</dbReference>
<dbReference type="OrthoDB" id="5614837at2"/>
<dbReference type="SUPFAM" id="SSF53474">
    <property type="entry name" value="alpha/beta-Hydrolases"/>
    <property type="match status" value="1"/>
</dbReference>
<dbReference type="Gene3D" id="3.40.50.1820">
    <property type="entry name" value="alpha/beta hydrolase"/>
    <property type="match status" value="1"/>
</dbReference>
<reference evidence="2 3" key="1">
    <citation type="submission" date="2019-08" db="EMBL/GenBank/DDBJ databases">
        <title>Bacillus genomes from the desert of Cuatro Cienegas, Coahuila.</title>
        <authorList>
            <person name="Olmedo-Alvarez G."/>
        </authorList>
    </citation>
    <scope>NUCLEOTIDE SEQUENCE [LARGE SCALE GENOMIC DNA]</scope>
    <source>
        <strain evidence="2 3">CH28_1T</strain>
    </source>
</reference>
<gene>
    <name evidence="2" type="ORF">FZC76_20405</name>
</gene>
<dbReference type="Proteomes" id="UP000322524">
    <property type="component" value="Unassembled WGS sequence"/>
</dbReference>
<evidence type="ECO:0000313" key="2">
    <source>
        <dbReference type="EMBL" id="TYS62601.1"/>
    </source>
</evidence>
<dbReference type="Pfam" id="PF12146">
    <property type="entry name" value="Hydrolase_4"/>
    <property type="match status" value="1"/>
</dbReference>
<dbReference type="PANTHER" id="PTHR11614">
    <property type="entry name" value="PHOSPHOLIPASE-RELATED"/>
    <property type="match status" value="1"/>
</dbReference>
<accession>A0A5D4SIS7</accession>
<dbReference type="EMBL" id="VTEV01000011">
    <property type="protein sequence ID" value="TYS62601.1"/>
    <property type="molecule type" value="Genomic_DNA"/>
</dbReference>
<evidence type="ECO:0000313" key="3">
    <source>
        <dbReference type="Proteomes" id="UP000322524"/>
    </source>
</evidence>
<organism evidence="2 3">
    <name type="scientific">Sutcliffiella horikoshii</name>
    <dbReference type="NCBI Taxonomy" id="79883"/>
    <lineage>
        <taxon>Bacteria</taxon>
        <taxon>Bacillati</taxon>
        <taxon>Bacillota</taxon>
        <taxon>Bacilli</taxon>
        <taxon>Bacillales</taxon>
        <taxon>Bacillaceae</taxon>
        <taxon>Sutcliffiella</taxon>
    </lineage>
</organism>